<keyword evidence="2" id="KW-1185">Reference proteome</keyword>
<reference evidence="1" key="2">
    <citation type="submission" date="2021-05" db="EMBL/GenBank/DDBJ databases">
        <authorList>
            <person name="Pain A."/>
        </authorList>
    </citation>
    <scope>NUCLEOTIDE SEQUENCE</scope>
    <source>
        <strain evidence="1">1802A</strain>
    </source>
</reference>
<dbReference type="AlphaFoldDB" id="A0AAD9GAM6"/>
<gene>
    <name evidence="1" type="ORF">X943_002389</name>
</gene>
<organism evidence="1 2">
    <name type="scientific">Babesia divergens</name>
    <dbReference type="NCBI Taxonomy" id="32595"/>
    <lineage>
        <taxon>Eukaryota</taxon>
        <taxon>Sar</taxon>
        <taxon>Alveolata</taxon>
        <taxon>Apicomplexa</taxon>
        <taxon>Aconoidasida</taxon>
        <taxon>Piroplasmida</taxon>
        <taxon>Babesiidae</taxon>
        <taxon>Babesia</taxon>
    </lineage>
</organism>
<protein>
    <submittedName>
        <fullName evidence="1">Uncharacterized protein</fullName>
    </submittedName>
</protein>
<dbReference type="Proteomes" id="UP001195914">
    <property type="component" value="Unassembled WGS sequence"/>
</dbReference>
<evidence type="ECO:0000313" key="2">
    <source>
        <dbReference type="Proteomes" id="UP001195914"/>
    </source>
</evidence>
<sequence length="128" mass="14072">MQKPSFNLSELGESKTLNRCRSFLPRLLESNTNLTDDISNGDTSKVIDSGIHYYRGQQCPEAVDIDCDGSDIVLDVGVGVFDVNNPLVEESNLKECGITTVTLEANNLVFGTEEPLIREIGEPEKKPL</sequence>
<evidence type="ECO:0000313" key="1">
    <source>
        <dbReference type="EMBL" id="KAK1934857.1"/>
    </source>
</evidence>
<name>A0AAD9GAM6_BABDI</name>
<reference evidence="1" key="1">
    <citation type="journal article" date="2014" name="Nucleic Acids Res.">
        <title>The evolutionary dynamics of variant antigen genes in Babesia reveal a history of genomic innovation underlying host-parasite interaction.</title>
        <authorList>
            <person name="Jackson A.P."/>
            <person name="Otto T.D."/>
            <person name="Darby A."/>
            <person name="Ramaprasad A."/>
            <person name="Xia D."/>
            <person name="Echaide I.E."/>
            <person name="Farber M."/>
            <person name="Gahlot S."/>
            <person name="Gamble J."/>
            <person name="Gupta D."/>
            <person name="Gupta Y."/>
            <person name="Jackson L."/>
            <person name="Malandrin L."/>
            <person name="Malas T.B."/>
            <person name="Moussa E."/>
            <person name="Nair M."/>
            <person name="Reid A.J."/>
            <person name="Sanders M."/>
            <person name="Sharma J."/>
            <person name="Tracey A."/>
            <person name="Quail M.A."/>
            <person name="Weir W."/>
            <person name="Wastling J.M."/>
            <person name="Hall N."/>
            <person name="Willadsen P."/>
            <person name="Lingelbach K."/>
            <person name="Shiels B."/>
            <person name="Tait A."/>
            <person name="Berriman M."/>
            <person name="Allred D.R."/>
            <person name="Pain A."/>
        </authorList>
    </citation>
    <scope>NUCLEOTIDE SEQUENCE</scope>
    <source>
        <strain evidence="1">1802A</strain>
    </source>
</reference>
<proteinExistence type="predicted"/>
<accession>A0AAD9GAM6</accession>
<comment type="caution">
    <text evidence="1">The sequence shown here is derived from an EMBL/GenBank/DDBJ whole genome shotgun (WGS) entry which is preliminary data.</text>
</comment>
<dbReference type="EMBL" id="JAHBMH010000062">
    <property type="protein sequence ID" value="KAK1934857.1"/>
    <property type="molecule type" value="Genomic_DNA"/>
</dbReference>